<evidence type="ECO:0000256" key="6">
    <source>
        <dbReference type="ARBA" id="ARBA00034617"/>
    </source>
</evidence>
<evidence type="ECO:0000256" key="4">
    <source>
        <dbReference type="ARBA" id="ARBA00022840"/>
    </source>
</evidence>
<dbReference type="Pfam" id="PF00580">
    <property type="entry name" value="UvrD-helicase"/>
    <property type="match status" value="1"/>
</dbReference>
<dbReference type="SUPFAM" id="SSF52540">
    <property type="entry name" value="P-loop containing nucleoside triphosphate hydrolases"/>
    <property type="match status" value="1"/>
</dbReference>
<evidence type="ECO:0000259" key="11">
    <source>
        <dbReference type="PROSITE" id="PS51198"/>
    </source>
</evidence>
<feature type="domain" description="UvrD-like helicase ATP-binding" evidence="11">
    <location>
        <begin position="21"/>
        <end position="308"/>
    </location>
</feature>
<feature type="binding site" evidence="10">
    <location>
        <begin position="42"/>
        <end position="49"/>
    </location>
    <ligand>
        <name>ATP</name>
        <dbReference type="ChEBI" id="CHEBI:30616"/>
    </ligand>
</feature>
<comment type="caution">
    <text evidence="12">The sequence shown here is derived from an EMBL/GenBank/DDBJ whole genome shotgun (WGS) entry which is preliminary data.</text>
</comment>
<keyword evidence="4 10" id="KW-0067">ATP-binding</keyword>
<evidence type="ECO:0000256" key="2">
    <source>
        <dbReference type="ARBA" id="ARBA00022801"/>
    </source>
</evidence>
<evidence type="ECO:0000256" key="9">
    <source>
        <dbReference type="ARBA" id="ARBA00048988"/>
    </source>
</evidence>
<evidence type="ECO:0000256" key="10">
    <source>
        <dbReference type="PROSITE-ProRule" id="PRU00560"/>
    </source>
</evidence>
<accession>A0ABS8NNM7</accession>
<evidence type="ECO:0000256" key="7">
    <source>
        <dbReference type="ARBA" id="ARBA00034808"/>
    </source>
</evidence>
<dbReference type="Proteomes" id="UP001430306">
    <property type="component" value="Unassembled WGS sequence"/>
</dbReference>
<protein>
    <recommendedName>
        <fullName evidence="7">DNA 3'-5' helicase</fullName>
        <ecNumber evidence="7">5.6.2.4</ecNumber>
    </recommendedName>
    <alternativeName>
        <fullName evidence="8">DNA 3'-5' helicase II</fullName>
    </alternativeName>
</protein>
<dbReference type="InterPro" id="IPR014017">
    <property type="entry name" value="DNA_helicase_UvrD-like_C"/>
</dbReference>
<dbReference type="Gene3D" id="3.40.50.300">
    <property type="entry name" value="P-loop containing nucleotide triphosphate hydrolases"/>
    <property type="match status" value="3"/>
</dbReference>
<dbReference type="RefSeq" id="WP_230276836.1">
    <property type="nucleotide sequence ID" value="NZ_JAJKFW010000064.1"/>
</dbReference>
<dbReference type="EMBL" id="JAJKFW010000064">
    <property type="protein sequence ID" value="MCC9645199.1"/>
    <property type="molecule type" value="Genomic_DNA"/>
</dbReference>
<dbReference type="InterPro" id="IPR027417">
    <property type="entry name" value="P-loop_NTPase"/>
</dbReference>
<comment type="catalytic activity">
    <reaction evidence="9">
        <text>ATP + H2O = ADP + phosphate + H(+)</text>
        <dbReference type="Rhea" id="RHEA:13065"/>
        <dbReference type="ChEBI" id="CHEBI:15377"/>
        <dbReference type="ChEBI" id="CHEBI:15378"/>
        <dbReference type="ChEBI" id="CHEBI:30616"/>
        <dbReference type="ChEBI" id="CHEBI:43474"/>
        <dbReference type="ChEBI" id="CHEBI:456216"/>
        <dbReference type="EC" id="5.6.2.4"/>
    </reaction>
</comment>
<dbReference type="GO" id="GO:0004386">
    <property type="term" value="F:helicase activity"/>
    <property type="evidence" value="ECO:0007669"/>
    <property type="project" value="UniProtKB-KW"/>
</dbReference>
<comment type="catalytic activity">
    <reaction evidence="6">
        <text>Couples ATP hydrolysis with the unwinding of duplex DNA by translocating in the 3'-5' direction.</text>
        <dbReference type="EC" id="5.6.2.4"/>
    </reaction>
</comment>
<evidence type="ECO:0000256" key="1">
    <source>
        <dbReference type="ARBA" id="ARBA00022741"/>
    </source>
</evidence>
<reference evidence="12" key="1">
    <citation type="submission" date="2021-11" db="EMBL/GenBank/DDBJ databases">
        <title>Genome sequence.</title>
        <authorList>
            <person name="Sun Q."/>
        </authorList>
    </citation>
    <scope>NUCLEOTIDE SEQUENCE</scope>
    <source>
        <strain evidence="12">JC740</strain>
    </source>
</reference>
<keyword evidence="13" id="KW-1185">Reference proteome</keyword>
<evidence type="ECO:0000256" key="8">
    <source>
        <dbReference type="ARBA" id="ARBA00034923"/>
    </source>
</evidence>
<evidence type="ECO:0000313" key="12">
    <source>
        <dbReference type="EMBL" id="MCC9645199.1"/>
    </source>
</evidence>
<proteinExistence type="predicted"/>
<dbReference type="PROSITE" id="PS51198">
    <property type="entry name" value="UVRD_HELICASE_ATP_BIND"/>
    <property type="match status" value="1"/>
</dbReference>
<keyword evidence="1 10" id="KW-0547">Nucleotide-binding</keyword>
<keyword evidence="2 10" id="KW-0378">Hydrolase</keyword>
<dbReference type="PANTHER" id="PTHR11070:SF2">
    <property type="entry name" value="ATP-DEPENDENT DNA HELICASE SRS2"/>
    <property type="match status" value="1"/>
</dbReference>
<evidence type="ECO:0000256" key="5">
    <source>
        <dbReference type="ARBA" id="ARBA00023235"/>
    </source>
</evidence>
<dbReference type="EC" id="5.6.2.4" evidence="7"/>
<evidence type="ECO:0000256" key="3">
    <source>
        <dbReference type="ARBA" id="ARBA00022806"/>
    </source>
</evidence>
<dbReference type="InterPro" id="IPR014016">
    <property type="entry name" value="UvrD-like_ATP-bd"/>
</dbReference>
<dbReference type="PANTHER" id="PTHR11070">
    <property type="entry name" value="UVRD / RECB / PCRA DNA HELICASE FAMILY MEMBER"/>
    <property type="match status" value="1"/>
</dbReference>
<dbReference type="Pfam" id="PF13361">
    <property type="entry name" value="UvrD_C"/>
    <property type="match status" value="2"/>
</dbReference>
<gene>
    <name evidence="12" type="ORF">LOC71_23215</name>
</gene>
<name>A0ABS8NNM7_9BACT</name>
<dbReference type="CDD" id="cd17932">
    <property type="entry name" value="DEXQc_UvrD"/>
    <property type="match status" value="1"/>
</dbReference>
<keyword evidence="5" id="KW-0413">Isomerase</keyword>
<keyword evidence="3 10" id="KW-0347">Helicase</keyword>
<sequence>MGRKATQFHLIDPQTWCPVGIDGLEDSADEAARCEQNSIVVAGPGAGKTELLAQRADYLLRTGQCATPQRILAISLKCDAAKNLRERVCERLPNGLADRFDSMTCDAFSKQLVDRFRLAVPEFWRPEDDYRIEFNINESKAGNMISNAAEILGCSPAEQAGISRIAWYRKVFCQRLPEDGTAVLDSDAVQQRMAATQWQHYLRGKYRYLNFHMIARLAELVLRTNPRLLRALQMTYSHVFLDEFQDMTNLHYDLLVTAFRDSDTVLTAVGDTKQCIMTWAGALAGITERYAKEFGARPFILRANYRSEPELIRIIGSLAQQIEPDAIPPIPGNGKEVGEGQCRVIEFSDDVEEAAALAKLLHHTVEEEEIDPRDICVLCRKKVEAYSSALVLAMRQQTTDIQVRDETKLQDLLAEPIVQTIVDALDLATSGSPKPDAWERLQNTLTQTSRSFSSRQRRLRNDLLSATIDCLRSSLTRCDPSLEAIHTEIVRVLEAFGENALRNSFAQYRQGIFFDETVTKLSKELAKRYGTEETQTLNWQEVIADFTGVSSIPVMTIHKSKGLEYHTVVFMGLEDSAFNNLSDPSGDGNAFFVAMSRAKKRIIFTFAESRFRRAQSKKKVSLLYGWLEEAGVHVEKGSDLNFDESVW</sequence>
<evidence type="ECO:0000313" key="13">
    <source>
        <dbReference type="Proteomes" id="UP001430306"/>
    </source>
</evidence>
<dbReference type="InterPro" id="IPR000212">
    <property type="entry name" value="DNA_helicase_UvrD/REP"/>
</dbReference>
<organism evidence="12 13">
    <name type="scientific">Rhodopirellula halodulae</name>
    <dbReference type="NCBI Taxonomy" id="2894198"/>
    <lineage>
        <taxon>Bacteria</taxon>
        <taxon>Pseudomonadati</taxon>
        <taxon>Planctomycetota</taxon>
        <taxon>Planctomycetia</taxon>
        <taxon>Pirellulales</taxon>
        <taxon>Pirellulaceae</taxon>
        <taxon>Rhodopirellula</taxon>
    </lineage>
</organism>